<organism evidence="3 4">
    <name type="scientific">Lacipirellula parvula</name>
    <dbReference type="NCBI Taxonomy" id="2650471"/>
    <lineage>
        <taxon>Bacteria</taxon>
        <taxon>Pseudomonadati</taxon>
        <taxon>Planctomycetota</taxon>
        <taxon>Planctomycetia</taxon>
        <taxon>Pirellulales</taxon>
        <taxon>Lacipirellulaceae</taxon>
        <taxon>Lacipirellula</taxon>
    </lineage>
</organism>
<feature type="chain" id="PRO_5024849504" description="Ice-binding protein C-terminal domain-containing protein" evidence="1">
    <location>
        <begin position="23"/>
        <end position="204"/>
    </location>
</feature>
<proteinExistence type="predicted"/>
<reference evidence="4" key="1">
    <citation type="submission" date="2019-10" db="EMBL/GenBank/DDBJ databases">
        <title>Lacipirellula parvula gen. nov., sp. nov., representing a lineage of planctomycetes widespread in freshwater anoxic habitats, and description of the family Lacipirellulaceae.</title>
        <authorList>
            <person name="Dedysh S.N."/>
            <person name="Kulichevskaya I.S."/>
            <person name="Beletsky A.V."/>
            <person name="Rakitin A.L."/>
            <person name="Mardanov A.V."/>
            <person name="Ivanova A.A."/>
            <person name="Saltykova V.X."/>
            <person name="Rijpstra W.I.C."/>
            <person name="Sinninghe Damste J.S."/>
            <person name="Ravin N.V."/>
        </authorList>
    </citation>
    <scope>NUCLEOTIDE SEQUENCE [LARGE SCALE GENOMIC DNA]</scope>
    <source>
        <strain evidence="4">PX69</strain>
    </source>
</reference>
<dbReference type="AlphaFoldDB" id="A0A5K7XJY9"/>
<gene>
    <name evidence="3" type="ORF">PLANPX_6079</name>
</gene>
<evidence type="ECO:0000313" key="3">
    <source>
        <dbReference type="EMBL" id="BBO36467.1"/>
    </source>
</evidence>
<evidence type="ECO:0000256" key="1">
    <source>
        <dbReference type="SAM" id="SignalP"/>
    </source>
</evidence>
<dbReference type="Pfam" id="PF07589">
    <property type="entry name" value="PEP-CTERM"/>
    <property type="match status" value="1"/>
</dbReference>
<dbReference type="EMBL" id="AP021861">
    <property type="protein sequence ID" value="BBO36467.1"/>
    <property type="molecule type" value="Genomic_DNA"/>
</dbReference>
<dbReference type="Proteomes" id="UP000326837">
    <property type="component" value="Chromosome"/>
</dbReference>
<dbReference type="KEGG" id="lpav:PLANPX_6079"/>
<keyword evidence="4" id="KW-1185">Reference proteome</keyword>
<feature type="domain" description="Ice-binding protein C-terminal" evidence="2">
    <location>
        <begin position="178"/>
        <end position="201"/>
    </location>
</feature>
<name>A0A5K7XJY9_9BACT</name>
<dbReference type="InterPro" id="IPR013424">
    <property type="entry name" value="Ice-binding_C"/>
</dbReference>
<evidence type="ECO:0000313" key="4">
    <source>
        <dbReference type="Proteomes" id="UP000326837"/>
    </source>
</evidence>
<keyword evidence="1" id="KW-0732">Signal</keyword>
<feature type="signal peptide" evidence="1">
    <location>
        <begin position="1"/>
        <end position="22"/>
    </location>
</feature>
<evidence type="ECO:0000259" key="2">
    <source>
        <dbReference type="Pfam" id="PF07589"/>
    </source>
</evidence>
<protein>
    <recommendedName>
        <fullName evidence="2">Ice-binding protein C-terminal domain-containing protein</fullName>
    </recommendedName>
</protein>
<sequence length="204" mass="21126">MRATAVGLVIISTCLTAPFAAAASYNESVQGELSSVAASPTPFVLEAGANALIGSAGTDHSVGTVDYDLLALTIPAGLQLDSITIVSYSNQSAFGASFFALQPGSPWLDGFGFDILGFSLMGWAHVHSSDAGSDLLSMIHENANPPEFTVPVASGVYTMLMEDIDTPFNYSLLFNVSAVPEPSSLAIAGAACMGLAAFRRRRAV</sequence>
<accession>A0A5K7XJY9</accession>
<dbReference type="NCBIfam" id="TIGR02595">
    <property type="entry name" value="PEP_CTERM"/>
    <property type="match status" value="1"/>
</dbReference>